<comment type="similarity">
    <text evidence="1">Belongs to the leucine-binding protein family.</text>
</comment>
<sequence length="414" mass="43775">MTFSSLVRGTAASALVLMAGSAAAEPLKIALVETLSGPQASTGLLYRSAVQYEIGKLNEQGGFGGEEIVLAEYDNQGGPVGAADRVRAAIADGAQIILQGSSSAVAGQVTEDVRKHNLRNPGNEVLYVNLGAEAMELTGEKCHFYHFRVSPNAAIRVGTLVEGMREADALGERVYAMNQNYSWGVDVQENTKAAAEEMGFEVVEETLHDVNKIQDFAPYVARIQAAHADTVITGNWSNDLLLLMKAASSAGLEARFGTAFLDQPGNVGNAGAVAEGHFVSTPFNAETNPDLSGPFVEDYKAATGHYPSYVEPAAAFGIRLLGEALGQVEPTEAGVDVTALAQALETVSIETPMGELSIRPEDHQAVLPMVVQTVSRDAVYKADDTEFGFKPVKLISAEDAAAPVQDSCEMQRPG</sequence>
<dbReference type="PANTHER" id="PTHR30483">
    <property type="entry name" value="LEUCINE-SPECIFIC-BINDING PROTEIN"/>
    <property type="match status" value="1"/>
</dbReference>
<name>A0A1G7HGL3_9RHOB</name>
<dbReference type="Pfam" id="PF13458">
    <property type="entry name" value="Peripla_BP_6"/>
    <property type="match status" value="1"/>
</dbReference>
<dbReference type="InterPro" id="IPR028082">
    <property type="entry name" value="Peripla_BP_I"/>
</dbReference>
<dbReference type="InterPro" id="IPR000709">
    <property type="entry name" value="Leu_Ile_Val-bd"/>
</dbReference>
<proteinExistence type="inferred from homology"/>
<evidence type="ECO:0000256" key="2">
    <source>
        <dbReference type="ARBA" id="ARBA00022448"/>
    </source>
</evidence>
<dbReference type="EMBL" id="FNAT01000006">
    <property type="protein sequence ID" value="SDE99630.1"/>
    <property type="molecule type" value="Genomic_DNA"/>
</dbReference>
<keyword evidence="2" id="KW-0813">Transport</keyword>
<dbReference type="GO" id="GO:0006865">
    <property type="term" value="P:amino acid transport"/>
    <property type="evidence" value="ECO:0007669"/>
    <property type="project" value="UniProtKB-KW"/>
</dbReference>
<evidence type="ECO:0000259" key="6">
    <source>
        <dbReference type="Pfam" id="PF13458"/>
    </source>
</evidence>
<gene>
    <name evidence="7" type="ORF">SAMN04488567_3151</name>
</gene>
<dbReference type="Proteomes" id="UP000198922">
    <property type="component" value="Unassembled WGS sequence"/>
</dbReference>
<keyword evidence="3 5" id="KW-0732">Signal</keyword>
<evidence type="ECO:0000256" key="1">
    <source>
        <dbReference type="ARBA" id="ARBA00010062"/>
    </source>
</evidence>
<keyword evidence="4" id="KW-0029">Amino-acid transport</keyword>
<evidence type="ECO:0000313" key="7">
    <source>
        <dbReference type="EMBL" id="SDE99630.1"/>
    </source>
</evidence>
<dbReference type="CDD" id="cd06329">
    <property type="entry name" value="PBP1_SBP-like"/>
    <property type="match status" value="1"/>
</dbReference>
<protein>
    <submittedName>
        <fullName evidence="7">Amino acid/amide ABC transporter substrate-binding protein, HAAT family</fullName>
    </submittedName>
</protein>
<evidence type="ECO:0000256" key="4">
    <source>
        <dbReference type="ARBA" id="ARBA00022970"/>
    </source>
</evidence>
<dbReference type="STRING" id="521013.SAMN04488567_3151"/>
<feature type="domain" description="Leucine-binding protein" evidence="6">
    <location>
        <begin position="26"/>
        <end position="375"/>
    </location>
</feature>
<reference evidence="8" key="1">
    <citation type="submission" date="2016-10" db="EMBL/GenBank/DDBJ databases">
        <authorList>
            <person name="Varghese N."/>
            <person name="Submissions S."/>
        </authorList>
    </citation>
    <scope>NUCLEOTIDE SEQUENCE [LARGE SCALE GENOMIC DNA]</scope>
    <source>
        <strain evidence="8">DSM 21424</strain>
    </source>
</reference>
<dbReference type="InterPro" id="IPR028081">
    <property type="entry name" value="Leu-bd"/>
</dbReference>
<organism evidence="7 8">
    <name type="scientific">Limimaricola pyoseonensis</name>
    <dbReference type="NCBI Taxonomy" id="521013"/>
    <lineage>
        <taxon>Bacteria</taxon>
        <taxon>Pseudomonadati</taxon>
        <taxon>Pseudomonadota</taxon>
        <taxon>Alphaproteobacteria</taxon>
        <taxon>Rhodobacterales</taxon>
        <taxon>Paracoccaceae</taxon>
        <taxon>Limimaricola</taxon>
    </lineage>
</organism>
<evidence type="ECO:0000256" key="5">
    <source>
        <dbReference type="SAM" id="SignalP"/>
    </source>
</evidence>
<keyword evidence="8" id="KW-1185">Reference proteome</keyword>
<dbReference type="Gene3D" id="3.40.50.2300">
    <property type="match status" value="2"/>
</dbReference>
<feature type="chain" id="PRO_5011706844" evidence="5">
    <location>
        <begin position="25"/>
        <end position="414"/>
    </location>
</feature>
<dbReference type="InterPro" id="IPR051010">
    <property type="entry name" value="BCAA_transport"/>
</dbReference>
<dbReference type="SUPFAM" id="SSF53822">
    <property type="entry name" value="Periplasmic binding protein-like I"/>
    <property type="match status" value="1"/>
</dbReference>
<dbReference type="AlphaFoldDB" id="A0A1G7HGL3"/>
<evidence type="ECO:0000256" key="3">
    <source>
        <dbReference type="ARBA" id="ARBA00022729"/>
    </source>
</evidence>
<dbReference type="OrthoDB" id="9768099at2"/>
<accession>A0A1G7HGL3</accession>
<dbReference type="PRINTS" id="PR00337">
    <property type="entry name" value="LEUILEVALBP"/>
</dbReference>
<dbReference type="RefSeq" id="WP_090113561.1">
    <property type="nucleotide sequence ID" value="NZ_FNAT01000006.1"/>
</dbReference>
<evidence type="ECO:0000313" key="8">
    <source>
        <dbReference type="Proteomes" id="UP000198922"/>
    </source>
</evidence>
<feature type="signal peptide" evidence="5">
    <location>
        <begin position="1"/>
        <end position="24"/>
    </location>
</feature>